<dbReference type="OrthoDB" id="1028577at2"/>
<evidence type="ECO:0000313" key="3">
    <source>
        <dbReference type="Proteomes" id="UP000195772"/>
    </source>
</evidence>
<dbReference type="InterPro" id="IPR021823">
    <property type="entry name" value="DUF3408"/>
</dbReference>
<protein>
    <recommendedName>
        <fullName evidence="4">DUF3408 domain-containing protein</fullName>
    </recommendedName>
</protein>
<evidence type="ECO:0000313" key="2">
    <source>
        <dbReference type="EMBL" id="OUN03963.1"/>
    </source>
</evidence>
<dbReference type="EMBL" id="NFHB01000003">
    <property type="protein sequence ID" value="OUN03963.1"/>
    <property type="molecule type" value="Genomic_DNA"/>
</dbReference>
<evidence type="ECO:0008006" key="4">
    <source>
        <dbReference type="Google" id="ProtNLM"/>
    </source>
</evidence>
<sequence length="138" mass="15665">MSSRKADTEGIDEALLLDSIGRRKQDGSVQPQETKDASMPKAAETQSVSTAESTKEGGRRKRQNVDYTATFLKRNEIKTRQCVYISREIHNQISRIVNVISDKEITVGGYIDTVLACHLEQHKDEIKELYKKQLENLI</sequence>
<proteinExistence type="predicted"/>
<dbReference type="Pfam" id="PF11888">
    <property type="entry name" value="DUF3408"/>
    <property type="match status" value="1"/>
</dbReference>
<feature type="region of interest" description="Disordered" evidence="1">
    <location>
        <begin position="1"/>
        <end position="64"/>
    </location>
</feature>
<evidence type="ECO:0000256" key="1">
    <source>
        <dbReference type="SAM" id="MobiDB-lite"/>
    </source>
</evidence>
<reference evidence="3" key="1">
    <citation type="submission" date="2017-04" db="EMBL/GenBank/DDBJ databases">
        <title>Function of individual gut microbiota members based on whole genome sequencing of pure cultures obtained from chicken caecum.</title>
        <authorList>
            <person name="Medvecky M."/>
            <person name="Cejkova D."/>
            <person name="Polansky O."/>
            <person name="Karasova D."/>
            <person name="Kubasova T."/>
            <person name="Cizek A."/>
            <person name="Rychlik I."/>
        </authorList>
    </citation>
    <scope>NUCLEOTIDE SEQUENCE [LARGE SCALE GENOMIC DNA]</scope>
    <source>
        <strain evidence="3">An90</strain>
    </source>
</reference>
<dbReference type="Proteomes" id="UP000195772">
    <property type="component" value="Unassembled WGS sequence"/>
</dbReference>
<name>A0A1Y3QWB6_9BACT</name>
<dbReference type="AlphaFoldDB" id="A0A1Y3QWB6"/>
<comment type="caution">
    <text evidence="2">The sequence shown here is derived from an EMBL/GenBank/DDBJ whole genome shotgun (WGS) entry which is preliminary data.</text>
</comment>
<organism evidence="2 3">
    <name type="scientific">Alistipes onderdonkii</name>
    <dbReference type="NCBI Taxonomy" id="328813"/>
    <lineage>
        <taxon>Bacteria</taxon>
        <taxon>Pseudomonadati</taxon>
        <taxon>Bacteroidota</taxon>
        <taxon>Bacteroidia</taxon>
        <taxon>Bacteroidales</taxon>
        <taxon>Rikenellaceae</taxon>
        <taxon>Alistipes</taxon>
    </lineage>
</organism>
<gene>
    <name evidence="2" type="ORF">B5G41_05740</name>
</gene>
<accession>A0A1Y3QWB6</accession>